<keyword evidence="1" id="KW-0547">Nucleotide-binding</keyword>
<evidence type="ECO:0000256" key="2">
    <source>
        <dbReference type="ARBA" id="ARBA00022801"/>
    </source>
</evidence>
<dbReference type="PANTHER" id="PTHR43146:SF1">
    <property type="entry name" value="CANCER-RELATED NUCLEOSIDE-TRIPHOSPHATASE"/>
    <property type="match status" value="1"/>
</dbReference>
<reference evidence="5" key="1">
    <citation type="submission" date="2022-12" db="EMBL/GenBank/DDBJ databases">
        <title>Reference genome sequencing for broad-spectrum identification of bacterial and archaeal isolates by mass spectrometry.</title>
        <authorList>
            <person name="Sekiguchi Y."/>
            <person name="Tourlousse D.M."/>
        </authorList>
    </citation>
    <scope>NUCLEOTIDE SEQUENCE</scope>
    <source>
        <strain evidence="5">TSL-P1</strain>
    </source>
</reference>
<dbReference type="PANTHER" id="PTHR43146">
    <property type="entry name" value="CANCER-RELATED NUCLEOSIDE-TRIPHOSPHATASE"/>
    <property type="match status" value="1"/>
</dbReference>
<dbReference type="SUPFAM" id="SSF52540">
    <property type="entry name" value="P-loop containing nucleoside triphosphate hydrolases"/>
    <property type="match status" value="1"/>
</dbReference>
<evidence type="ECO:0000313" key="6">
    <source>
        <dbReference type="Proteomes" id="UP001144297"/>
    </source>
</evidence>
<evidence type="ECO:0000256" key="1">
    <source>
        <dbReference type="ARBA" id="ARBA00022741"/>
    </source>
</evidence>
<dbReference type="NCBIfam" id="NF010248">
    <property type="entry name" value="PRK13695.1"/>
    <property type="match status" value="1"/>
</dbReference>
<dbReference type="GO" id="GO:0017111">
    <property type="term" value="F:ribonucleoside triphosphate phosphatase activity"/>
    <property type="evidence" value="ECO:0007669"/>
    <property type="project" value="InterPro"/>
</dbReference>
<organism evidence="5 6">
    <name type="scientific">Thermodesulfovibrio yellowstonii</name>
    <dbReference type="NCBI Taxonomy" id="28262"/>
    <lineage>
        <taxon>Bacteria</taxon>
        <taxon>Pseudomonadati</taxon>
        <taxon>Nitrospirota</taxon>
        <taxon>Thermodesulfovibrionia</taxon>
        <taxon>Thermodesulfovibrionales</taxon>
        <taxon>Thermodesulfovibrionaceae</taxon>
        <taxon>Thermodesulfovibrio</taxon>
    </lineage>
</organism>
<protein>
    <submittedName>
        <fullName evidence="5">Nucleoside-triphosphatase THEP1</fullName>
    </submittedName>
</protein>
<dbReference type="Proteomes" id="UP001144297">
    <property type="component" value="Unassembled WGS sequence"/>
</dbReference>
<dbReference type="GO" id="GO:0005524">
    <property type="term" value="F:ATP binding"/>
    <property type="evidence" value="ECO:0007669"/>
    <property type="project" value="UniProtKB-KW"/>
</dbReference>
<dbReference type="InterPro" id="IPR004948">
    <property type="entry name" value="Nuc-triphosphatase_THEP1"/>
</dbReference>
<feature type="domain" description="AAA+ ATPase" evidence="4">
    <location>
        <begin position="2"/>
        <end position="158"/>
    </location>
</feature>
<dbReference type="EMBL" id="BSDX01000001">
    <property type="protein sequence ID" value="GLI53723.1"/>
    <property type="molecule type" value="Genomic_DNA"/>
</dbReference>
<accession>A0A9W6GEB2</accession>
<evidence type="ECO:0000259" key="4">
    <source>
        <dbReference type="SMART" id="SM00382"/>
    </source>
</evidence>
<keyword evidence="6" id="KW-1185">Reference proteome</keyword>
<dbReference type="Gene3D" id="3.40.50.300">
    <property type="entry name" value="P-loop containing nucleotide triphosphate hydrolases"/>
    <property type="match status" value="1"/>
</dbReference>
<dbReference type="HAMAP" id="MF_00796">
    <property type="entry name" value="NTPase_1"/>
    <property type="match status" value="1"/>
</dbReference>
<name>A0A9W6GEB2_9BACT</name>
<keyword evidence="2" id="KW-0378">Hydrolase</keyword>
<keyword evidence="3" id="KW-0067">ATP-binding</keyword>
<proteinExistence type="inferred from homology"/>
<evidence type="ECO:0000256" key="3">
    <source>
        <dbReference type="ARBA" id="ARBA00022840"/>
    </source>
</evidence>
<dbReference type="Pfam" id="PF03266">
    <property type="entry name" value="NTPase_1"/>
    <property type="match status" value="1"/>
</dbReference>
<evidence type="ECO:0000313" key="5">
    <source>
        <dbReference type="EMBL" id="GLI53723.1"/>
    </source>
</evidence>
<comment type="caution">
    <text evidence="5">The sequence shown here is derived from an EMBL/GenBank/DDBJ whole genome shotgun (WGS) entry which is preliminary data.</text>
</comment>
<sequence length="174" mass="19766">MKIFLTGKPGIGKTTVVKKIVSLLKDKAIGFWTEEFRDIENNKRLGFKVITTEGKTTTLTSKSLNSPFRVGSYGVNIGEFEEIVIPLLENAIKQKDKIIIIDEIGKMELFSEKFIDLVKKIVLDEHYRVIATIPIKDVHPLVASIRKLEGNLIEITEEDRDNISNYIYSLLVKT</sequence>
<gene>
    <name evidence="5" type="ORF">TISLANDTSLP1_14160</name>
</gene>
<dbReference type="SMART" id="SM00382">
    <property type="entry name" value="AAA"/>
    <property type="match status" value="1"/>
</dbReference>
<dbReference type="AlphaFoldDB" id="A0A9W6GEB2"/>
<dbReference type="InterPro" id="IPR027417">
    <property type="entry name" value="P-loop_NTPase"/>
</dbReference>
<dbReference type="InterPro" id="IPR003593">
    <property type="entry name" value="AAA+_ATPase"/>
</dbReference>